<dbReference type="AlphaFoldDB" id="A0A4R2RCY8"/>
<gene>
    <name evidence="1" type="ORF">EV191_1011239</name>
</gene>
<proteinExistence type="predicted"/>
<reference evidence="1 2" key="1">
    <citation type="submission" date="2019-03" db="EMBL/GenBank/DDBJ databases">
        <title>Genomic Encyclopedia of Type Strains, Phase IV (KMG-IV): sequencing the most valuable type-strain genomes for metagenomic binning, comparative biology and taxonomic classification.</title>
        <authorList>
            <person name="Goeker M."/>
        </authorList>
    </citation>
    <scope>NUCLEOTIDE SEQUENCE [LARGE SCALE GENOMIC DNA]</scope>
    <source>
        <strain evidence="1 2">DSM 45765</strain>
    </source>
</reference>
<accession>A0A4R2RCY8</accession>
<keyword evidence="2" id="KW-1185">Reference proteome</keyword>
<comment type="caution">
    <text evidence="1">The sequence shown here is derived from an EMBL/GenBank/DDBJ whole genome shotgun (WGS) entry which is preliminary data.</text>
</comment>
<name>A0A4R2RCY8_9PSEU</name>
<evidence type="ECO:0000313" key="2">
    <source>
        <dbReference type="Proteomes" id="UP000294911"/>
    </source>
</evidence>
<sequence length="55" mass="5984">MHIAGVHSIGSLGAVHYLADIYREVKKSSFSLAVRACYEGQTITESELAAGPYVW</sequence>
<protein>
    <submittedName>
        <fullName evidence="1">Uncharacterized protein</fullName>
    </submittedName>
</protein>
<organism evidence="1 2">
    <name type="scientific">Tamaricihabitans halophyticus</name>
    <dbReference type="NCBI Taxonomy" id="1262583"/>
    <lineage>
        <taxon>Bacteria</taxon>
        <taxon>Bacillati</taxon>
        <taxon>Actinomycetota</taxon>
        <taxon>Actinomycetes</taxon>
        <taxon>Pseudonocardiales</taxon>
        <taxon>Pseudonocardiaceae</taxon>
        <taxon>Tamaricihabitans</taxon>
    </lineage>
</organism>
<dbReference type="EMBL" id="SLXQ01000001">
    <property type="protein sequence ID" value="TCP57285.1"/>
    <property type="molecule type" value="Genomic_DNA"/>
</dbReference>
<dbReference type="Proteomes" id="UP000294911">
    <property type="component" value="Unassembled WGS sequence"/>
</dbReference>
<evidence type="ECO:0000313" key="1">
    <source>
        <dbReference type="EMBL" id="TCP57285.1"/>
    </source>
</evidence>